<dbReference type="RefSeq" id="WP_210223716.1">
    <property type="nucleotide sequence ID" value="NZ_CP072801.1"/>
</dbReference>
<keyword evidence="1" id="KW-0732">Signal</keyword>
<accession>A0ABX7WUR2</accession>
<evidence type="ECO:0000256" key="1">
    <source>
        <dbReference type="SAM" id="SignalP"/>
    </source>
</evidence>
<feature type="chain" id="PRO_5047467217" evidence="1">
    <location>
        <begin position="23"/>
        <end position="82"/>
    </location>
</feature>
<feature type="domain" description="Excalibur calcium-binding" evidence="2">
    <location>
        <begin position="23"/>
        <end position="60"/>
    </location>
</feature>
<dbReference type="SMART" id="SM00894">
    <property type="entry name" value="Excalibur"/>
    <property type="match status" value="1"/>
</dbReference>
<evidence type="ECO:0000313" key="4">
    <source>
        <dbReference type="Proteomes" id="UP000672039"/>
    </source>
</evidence>
<keyword evidence="4" id="KW-1185">Reference proteome</keyword>
<dbReference type="Proteomes" id="UP000672039">
    <property type="component" value="Chromosome"/>
</dbReference>
<name>A0ABX7WUR2_9GAMM</name>
<dbReference type="EMBL" id="CP072801">
    <property type="protein sequence ID" value="QTR47449.1"/>
    <property type="molecule type" value="Genomic_DNA"/>
</dbReference>
<organism evidence="3 4">
    <name type="scientific">Thiothrix litoralis</name>
    <dbReference type="NCBI Taxonomy" id="2891210"/>
    <lineage>
        <taxon>Bacteria</taxon>
        <taxon>Pseudomonadati</taxon>
        <taxon>Pseudomonadota</taxon>
        <taxon>Gammaproteobacteria</taxon>
        <taxon>Thiotrichales</taxon>
        <taxon>Thiotrichaceae</taxon>
        <taxon>Thiothrix</taxon>
    </lineage>
</organism>
<feature type="signal peptide" evidence="1">
    <location>
        <begin position="1"/>
        <end position="22"/>
    </location>
</feature>
<dbReference type="InterPro" id="IPR008613">
    <property type="entry name" value="Excalibur_Ca-bd_domain"/>
</dbReference>
<gene>
    <name evidence="3" type="ORF">J9253_05820</name>
</gene>
<protein>
    <submittedName>
        <fullName evidence="3">Excalibur calcium-binding domain-containing protein</fullName>
    </submittedName>
</protein>
<proteinExistence type="predicted"/>
<dbReference type="Pfam" id="PF05901">
    <property type="entry name" value="Excalibur"/>
    <property type="match status" value="1"/>
</dbReference>
<evidence type="ECO:0000259" key="2">
    <source>
        <dbReference type="SMART" id="SM00894"/>
    </source>
</evidence>
<sequence>MKTKLITIFALSLLLGTSAAYAKGTSCKSFSNQSAAQDYYNAKKKGWKGLDRDKDGEACECLPGGSKYEESVCRSWRKKNGK</sequence>
<evidence type="ECO:0000313" key="3">
    <source>
        <dbReference type="EMBL" id="QTR47449.1"/>
    </source>
</evidence>
<reference evidence="3 4" key="1">
    <citation type="submission" date="2021-04" db="EMBL/GenBank/DDBJ databases">
        <title>Genomics, taxonomy and metabolism of representatives of sulfur bacteria of the genus Thiothrix: Thiothrix fructosivorans QT, Thiothrix unzii A1T and three new species, Thiothrix subterranea sp. nov., Thiothrix litoralis sp. nov. and 'Candidatus Thiothrix anitrata' sp. nov.</title>
        <authorList>
            <person name="Ravin N.V."/>
            <person name="Smolyakov D."/>
            <person name="Rudenko T.S."/>
            <person name="Mardanov A.V."/>
            <person name="Beletsky A.V."/>
            <person name="Markov N.D."/>
            <person name="Fomenkov A.I."/>
            <person name="Roberts R.J."/>
            <person name="Karnachuk O.V."/>
            <person name="Novikov A."/>
            <person name="Grabovich M.Y."/>
        </authorList>
    </citation>
    <scope>NUCLEOTIDE SEQUENCE [LARGE SCALE GENOMIC DNA]</scope>
    <source>
        <strain evidence="3 4">AS</strain>
    </source>
</reference>